<feature type="binding site" evidence="2">
    <location>
        <position position="38"/>
    </location>
    <ligand>
        <name>substrate</name>
    </ligand>
</feature>
<keyword evidence="1 2" id="KW-0808">Transferase</keyword>
<dbReference type="GO" id="GO:0045547">
    <property type="term" value="F:ditrans,polycis-polyprenyl diphosphate synthase [(2E,6E)-farnesyl diphosphate specific] activity"/>
    <property type="evidence" value="ECO:0007669"/>
    <property type="project" value="TreeGrafter"/>
</dbReference>
<keyword evidence="2" id="KW-0479">Metal-binding</keyword>
<dbReference type="PANTHER" id="PTHR10291">
    <property type="entry name" value="DEHYDRODOLICHYL DIPHOSPHATE SYNTHASE FAMILY MEMBER"/>
    <property type="match status" value="1"/>
</dbReference>
<keyword evidence="4" id="KW-1185">Reference proteome</keyword>
<dbReference type="InterPro" id="IPR036424">
    <property type="entry name" value="UPP_synth-like_sf"/>
</dbReference>
<evidence type="ECO:0000256" key="1">
    <source>
        <dbReference type="ARBA" id="ARBA00022679"/>
    </source>
</evidence>
<feature type="binding site" evidence="2">
    <location>
        <position position="70"/>
    </location>
    <ligand>
        <name>substrate</name>
    </ligand>
</feature>
<comment type="function">
    <text evidence="2">Catalyzes the condensation of isopentenyl diphosphate (IPP) with allylic pyrophosphates generating different type of terpenoids.</text>
</comment>
<feature type="binding site" evidence="2">
    <location>
        <position position="189"/>
    </location>
    <ligand>
        <name>substrate</name>
    </ligand>
</feature>
<organism evidence="3 4">
    <name type="scientific">Sphingobacterium wenxiniae</name>
    <dbReference type="NCBI Taxonomy" id="683125"/>
    <lineage>
        <taxon>Bacteria</taxon>
        <taxon>Pseudomonadati</taxon>
        <taxon>Bacteroidota</taxon>
        <taxon>Sphingobacteriia</taxon>
        <taxon>Sphingobacteriales</taxon>
        <taxon>Sphingobacteriaceae</taxon>
        <taxon>Sphingobacterium</taxon>
    </lineage>
</organism>
<evidence type="ECO:0000313" key="4">
    <source>
        <dbReference type="Proteomes" id="UP000198785"/>
    </source>
</evidence>
<dbReference type="InterPro" id="IPR018520">
    <property type="entry name" value="UPP_synth-like_CS"/>
</dbReference>
<feature type="binding site" evidence="2">
    <location>
        <position position="21"/>
    </location>
    <ligand>
        <name>Mg(2+)</name>
        <dbReference type="ChEBI" id="CHEBI:18420"/>
    </ligand>
</feature>
<proteinExistence type="inferred from homology"/>
<dbReference type="NCBIfam" id="NF011405">
    <property type="entry name" value="PRK14830.1"/>
    <property type="match status" value="1"/>
</dbReference>
<feature type="binding site" evidence="2">
    <location>
        <position position="26"/>
    </location>
    <ligand>
        <name>substrate</name>
    </ligand>
</feature>
<dbReference type="AlphaFoldDB" id="A0A1I6P736"/>
<accession>A0A1I6P736</accession>
<dbReference type="STRING" id="683125.SAMN05660206_101312"/>
<name>A0A1I6P736_9SPHI</name>
<feature type="binding site" evidence="2">
    <location>
        <begin position="195"/>
        <end position="197"/>
    </location>
    <ligand>
        <name>substrate</name>
    </ligand>
</feature>
<feature type="binding site" evidence="2">
    <location>
        <position position="72"/>
    </location>
    <ligand>
        <name>substrate</name>
    </ligand>
</feature>
<gene>
    <name evidence="3" type="ORF">SAMN05660206_101312</name>
</gene>
<dbReference type="EMBL" id="FOZZ01000001">
    <property type="protein sequence ID" value="SFS35992.1"/>
    <property type="molecule type" value="Genomic_DNA"/>
</dbReference>
<dbReference type="HAMAP" id="MF_01139">
    <property type="entry name" value="ISPT"/>
    <property type="match status" value="1"/>
</dbReference>
<dbReference type="GO" id="GO:0016094">
    <property type="term" value="P:polyprenol biosynthetic process"/>
    <property type="evidence" value="ECO:0007669"/>
    <property type="project" value="TreeGrafter"/>
</dbReference>
<dbReference type="NCBIfam" id="TIGR00055">
    <property type="entry name" value="uppS"/>
    <property type="match status" value="1"/>
</dbReference>
<feature type="binding site" evidence="2">
    <location>
        <position position="208"/>
    </location>
    <ligand>
        <name>Mg(2+)</name>
        <dbReference type="ChEBI" id="CHEBI:18420"/>
    </ligand>
</feature>
<comment type="subunit">
    <text evidence="2">Homodimer.</text>
</comment>
<reference evidence="3 4" key="1">
    <citation type="submission" date="2016-10" db="EMBL/GenBank/DDBJ databases">
        <authorList>
            <person name="de Groot N.N."/>
        </authorList>
    </citation>
    <scope>NUCLEOTIDE SEQUENCE [LARGE SCALE GENOMIC DNA]</scope>
    <source>
        <strain evidence="3 4">DSM 22789</strain>
    </source>
</reference>
<dbReference type="CDD" id="cd00475">
    <property type="entry name" value="Cis_IPPS"/>
    <property type="match status" value="1"/>
</dbReference>
<dbReference type="EC" id="2.5.1.-" evidence="2"/>
<dbReference type="PROSITE" id="PS01066">
    <property type="entry name" value="UPP_SYNTHASE"/>
    <property type="match status" value="1"/>
</dbReference>
<dbReference type="GO" id="GO:0000287">
    <property type="term" value="F:magnesium ion binding"/>
    <property type="evidence" value="ECO:0007669"/>
    <property type="project" value="UniProtKB-UniRule"/>
</dbReference>
<comment type="cofactor">
    <cofactor evidence="2">
        <name>Mg(2+)</name>
        <dbReference type="ChEBI" id="CHEBI:18420"/>
    </cofactor>
    <text evidence="2">Binds 2 magnesium ions per subunit.</text>
</comment>
<dbReference type="OrthoDB" id="4191603at2"/>
<feature type="binding site" evidence="2">
    <location>
        <position position="34"/>
    </location>
    <ligand>
        <name>substrate</name>
    </ligand>
</feature>
<feature type="active site" evidence="2">
    <location>
        <position position="21"/>
    </location>
</feature>
<protein>
    <recommendedName>
        <fullName evidence="2">Isoprenyl transferase</fullName>
        <ecNumber evidence="2">2.5.1.-</ecNumber>
    </recommendedName>
</protein>
<sequence>MSFKDKLNKDRLPQHIAIIMDGNGRWAKGIGKLRIFGHQNGVSAVREAMEGAVEIGVKYLTLYAFSSENWNRPKFEVQALMELLVNTLAKETKTFMANGIRLNTIGNITDLPKNCQDKLRDTMEVTKENTSCVLTLALSYGSRAELVEANKAIVRQVLEGKLDLDSINESTINDNLYTAGMPDPDLMIRTGGELRISNYLLYQMAYTELCFLEKMWPEFQREDLFEAIYEYQQRERRFGKTSEQL</sequence>
<dbReference type="SUPFAM" id="SSF64005">
    <property type="entry name" value="Undecaprenyl diphosphate synthase"/>
    <property type="match status" value="1"/>
</dbReference>
<feature type="active site" description="Proton acceptor" evidence="2">
    <location>
        <position position="69"/>
    </location>
</feature>
<dbReference type="PANTHER" id="PTHR10291:SF0">
    <property type="entry name" value="DEHYDRODOLICHYL DIPHOSPHATE SYNTHASE 2"/>
    <property type="match status" value="1"/>
</dbReference>
<dbReference type="Proteomes" id="UP000198785">
    <property type="component" value="Unassembled WGS sequence"/>
</dbReference>
<dbReference type="Gene3D" id="3.40.1180.10">
    <property type="entry name" value="Decaprenyl diphosphate synthase-like"/>
    <property type="match status" value="1"/>
</dbReference>
<dbReference type="InterPro" id="IPR001441">
    <property type="entry name" value="UPP_synth-like"/>
</dbReference>
<evidence type="ECO:0000313" key="3">
    <source>
        <dbReference type="EMBL" id="SFS35992.1"/>
    </source>
</evidence>
<feature type="binding site" evidence="2">
    <location>
        <begin position="66"/>
        <end position="68"/>
    </location>
    <ligand>
        <name>substrate</name>
    </ligand>
</feature>
<keyword evidence="2" id="KW-0460">Magnesium</keyword>
<dbReference type="FunFam" id="3.40.1180.10:FF:000001">
    <property type="entry name" value="(2E,6E)-farnesyl-diphosphate-specific ditrans,polycis-undecaprenyl-diphosphate synthase"/>
    <property type="match status" value="1"/>
</dbReference>
<dbReference type="Pfam" id="PF01255">
    <property type="entry name" value="Prenyltransf"/>
    <property type="match status" value="1"/>
</dbReference>
<comment type="similarity">
    <text evidence="2">Belongs to the UPP synthase family.</text>
</comment>
<dbReference type="RefSeq" id="WP_093363389.1">
    <property type="nucleotide sequence ID" value="NZ_FOZZ01000001.1"/>
</dbReference>
<evidence type="ECO:0000256" key="2">
    <source>
        <dbReference type="HAMAP-Rule" id="MF_01139"/>
    </source>
</evidence>
<feature type="binding site" evidence="2">
    <location>
        <begin position="22"/>
        <end position="25"/>
    </location>
    <ligand>
        <name>substrate</name>
    </ligand>
</feature>